<feature type="chain" id="PRO_5011292481" evidence="6">
    <location>
        <begin position="21"/>
        <end position="434"/>
    </location>
</feature>
<dbReference type="PANTHER" id="PTHR42913">
    <property type="entry name" value="APOPTOSIS-INDUCING FACTOR 1"/>
    <property type="match status" value="1"/>
</dbReference>
<accession>A0A241ZF81</accession>
<keyword evidence="4" id="KW-0274">FAD</keyword>
<sequence length="434" mass="47281">MSKRIIIAGSGFAGLWAALAAQRAIHLASQEQNIEVMMVSPSPNVGIRPRLYEAVLENMNPDISELLTVVGVKFLAGWVNKIDVNQQTIEVATTYGNKQNLSYDRFVLATGSTTFMPPIPGLKEYGFSVNTLKDAEKLDQHLKNLATKPANAARNTVVVAGGGLTGLETVTEMPERLRSILGETDVRVVLVDSSTDIGAAMGDQAATVIREALNELGVEGKAGLRVTALDATGVTLSNGEKIETETVIWTAGMRANPLASQIAGEKDNLGRLIGDAYLHAPEAKNIFVTGDTVKVPTDDLGNFNVMSCQHAMSLGRVAGYNAAAELVDLPLHPYSQPKYVTCVDLGPWGALYTEGWDRQVQFVREEAKKIKQEINTVWIYPPVADRDGFPAQRDPTKFLLNVLLLFPEYHRMTECPYARFDSASKFRLSESNEA</sequence>
<dbReference type="InterPro" id="IPR023753">
    <property type="entry name" value="FAD/NAD-binding_dom"/>
</dbReference>
<dbReference type="InterPro" id="IPR051169">
    <property type="entry name" value="NADH-Q_oxidoreductase"/>
</dbReference>
<evidence type="ECO:0000256" key="3">
    <source>
        <dbReference type="ARBA" id="ARBA00022630"/>
    </source>
</evidence>
<dbReference type="GO" id="GO:0003955">
    <property type="term" value="F:NAD(P)H dehydrogenase (quinone) activity"/>
    <property type="evidence" value="ECO:0007669"/>
    <property type="project" value="TreeGrafter"/>
</dbReference>
<comment type="caution">
    <text evidence="8">The sequence shown here is derived from an EMBL/GenBank/DDBJ whole genome shotgun (WGS) entry which is preliminary data.</text>
</comment>
<name>A0A241ZF81_ACIBA</name>
<dbReference type="SUPFAM" id="SSF51905">
    <property type="entry name" value="FAD/NAD(P)-binding domain"/>
    <property type="match status" value="1"/>
</dbReference>
<dbReference type="EMBL" id="NGEL01000087">
    <property type="protein sequence ID" value="OTM88899.1"/>
    <property type="molecule type" value="Genomic_DNA"/>
</dbReference>
<evidence type="ECO:0000256" key="6">
    <source>
        <dbReference type="SAM" id="SignalP"/>
    </source>
</evidence>
<protein>
    <submittedName>
        <fullName evidence="8">FAD-dependent oxidoreductase</fullName>
    </submittedName>
</protein>
<dbReference type="PRINTS" id="PR00368">
    <property type="entry name" value="FADPNR"/>
</dbReference>
<feature type="domain" description="FAD/NAD(P)-binding" evidence="7">
    <location>
        <begin position="4"/>
        <end position="313"/>
    </location>
</feature>
<comment type="cofactor">
    <cofactor evidence="1">
        <name>FAD</name>
        <dbReference type="ChEBI" id="CHEBI:57692"/>
    </cofactor>
</comment>
<keyword evidence="6" id="KW-0732">Signal</keyword>
<dbReference type="InterPro" id="IPR036188">
    <property type="entry name" value="FAD/NAD-bd_sf"/>
</dbReference>
<reference evidence="8 9" key="1">
    <citation type="submission" date="2017-05" db="EMBL/GenBank/DDBJ databases">
        <authorList>
            <person name="Song R."/>
            <person name="Chenine A.L."/>
            <person name="Ruprecht R.M."/>
        </authorList>
    </citation>
    <scope>NUCLEOTIDE SEQUENCE [LARGE SCALE GENOMIC DNA]</scope>
    <source>
        <strain evidence="8 9">PR350</strain>
    </source>
</reference>
<proteinExistence type="inferred from homology"/>
<evidence type="ECO:0000313" key="9">
    <source>
        <dbReference type="Proteomes" id="UP000194699"/>
    </source>
</evidence>
<evidence type="ECO:0000256" key="4">
    <source>
        <dbReference type="ARBA" id="ARBA00022827"/>
    </source>
</evidence>
<gene>
    <name evidence="8" type="ORF">B9X95_08345</name>
</gene>
<evidence type="ECO:0000256" key="5">
    <source>
        <dbReference type="ARBA" id="ARBA00023002"/>
    </source>
</evidence>
<dbReference type="Proteomes" id="UP000194699">
    <property type="component" value="Unassembled WGS sequence"/>
</dbReference>
<evidence type="ECO:0000313" key="8">
    <source>
        <dbReference type="EMBL" id="OTM88899.1"/>
    </source>
</evidence>
<keyword evidence="5" id="KW-0560">Oxidoreductase</keyword>
<evidence type="ECO:0000256" key="1">
    <source>
        <dbReference type="ARBA" id="ARBA00001974"/>
    </source>
</evidence>
<dbReference type="Pfam" id="PF07992">
    <property type="entry name" value="Pyr_redox_2"/>
    <property type="match status" value="1"/>
</dbReference>
<keyword evidence="3" id="KW-0285">Flavoprotein</keyword>
<evidence type="ECO:0000259" key="7">
    <source>
        <dbReference type="Pfam" id="PF07992"/>
    </source>
</evidence>
<feature type="signal peptide" evidence="6">
    <location>
        <begin position="1"/>
        <end position="20"/>
    </location>
</feature>
<dbReference type="Gene3D" id="3.50.50.100">
    <property type="match status" value="1"/>
</dbReference>
<organism evidence="8 9">
    <name type="scientific">Acinetobacter baumannii</name>
    <dbReference type="NCBI Taxonomy" id="470"/>
    <lineage>
        <taxon>Bacteria</taxon>
        <taxon>Pseudomonadati</taxon>
        <taxon>Pseudomonadota</taxon>
        <taxon>Gammaproteobacteria</taxon>
        <taxon>Moraxellales</taxon>
        <taxon>Moraxellaceae</taxon>
        <taxon>Acinetobacter</taxon>
        <taxon>Acinetobacter calcoaceticus/baumannii complex</taxon>
    </lineage>
</organism>
<evidence type="ECO:0000256" key="2">
    <source>
        <dbReference type="ARBA" id="ARBA00005272"/>
    </source>
</evidence>
<dbReference type="GO" id="GO:0019646">
    <property type="term" value="P:aerobic electron transport chain"/>
    <property type="evidence" value="ECO:0007669"/>
    <property type="project" value="TreeGrafter"/>
</dbReference>
<comment type="similarity">
    <text evidence="2">Belongs to the NADH dehydrogenase family.</text>
</comment>
<dbReference type="AlphaFoldDB" id="A0A241ZF81"/>
<dbReference type="PANTHER" id="PTHR42913:SF3">
    <property type="entry name" value="64 KDA MITOCHONDRIAL NADH DEHYDROGENASE (EUROFUNG)"/>
    <property type="match status" value="1"/>
</dbReference>